<dbReference type="PROSITE" id="PS50987">
    <property type="entry name" value="HTH_ARSR_2"/>
    <property type="match status" value="1"/>
</dbReference>
<dbReference type="InterPro" id="IPR036390">
    <property type="entry name" value="WH_DNA-bd_sf"/>
</dbReference>
<dbReference type="InterPro" id="IPR018334">
    <property type="entry name" value="ArsR_HTH"/>
</dbReference>
<dbReference type="InterPro" id="IPR001845">
    <property type="entry name" value="HTH_ArsR_DNA-bd_dom"/>
</dbReference>
<dbReference type="EMBL" id="AALGDA010000069">
    <property type="protein sequence ID" value="ECY9784091.1"/>
    <property type="molecule type" value="Genomic_DNA"/>
</dbReference>
<protein>
    <submittedName>
        <fullName evidence="5">Helix-turn-helix transcriptional regulator</fullName>
    </submittedName>
</protein>
<dbReference type="NCBIfam" id="NF033788">
    <property type="entry name" value="HTH_metalloreg"/>
    <property type="match status" value="1"/>
</dbReference>
<dbReference type="Gene3D" id="1.10.10.10">
    <property type="entry name" value="Winged helix-like DNA-binding domain superfamily/Winged helix DNA-binding domain"/>
    <property type="match status" value="1"/>
</dbReference>
<dbReference type="SMART" id="SM00418">
    <property type="entry name" value="HTH_ARSR"/>
    <property type="match status" value="1"/>
</dbReference>
<evidence type="ECO:0000313" key="6">
    <source>
        <dbReference type="Proteomes" id="UP000489121"/>
    </source>
</evidence>
<keyword evidence="3" id="KW-0804">Transcription</keyword>
<dbReference type="GO" id="GO:0003677">
    <property type="term" value="F:DNA binding"/>
    <property type="evidence" value="ECO:0007669"/>
    <property type="project" value="UniProtKB-KW"/>
</dbReference>
<name>A0AAD2MIH2_LISMN</name>
<reference evidence="5 6" key="1">
    <citation type="submission" date="2019-09" db="EMBL/GenBank/DDBJ databases">
        <authorList>
            <consortium name="PulseNet: The National Subtyping Network for Foodborne Disease Surveillance"/>
            <person name="Tarr C.L."/>
            <person name="Trees E."/>
            <person name="Katz L.S."/>
            <person name="Carleton-Romer H.A."/>
            <person name="Stroika S."/>
            <person name="Kucerova Z."/>
            <person name="Roache K.F."/>
            <person name="Sabol A.L."/>
            <person name="Besser J."/>
            <person name="Gerner-Smidt P."/>
        </authorList>
    </citation>
    <scope>NUCLEOTIDE SEQUENCE [LARGE SCALE GENOMIC DNA]</scope>
    <source>
        <strain evidence="5 6">PNUSAL005692</strain>
    </source>
</reference>
<dbReference type="InterPro" id="IPR036388">
    <property type="entry name" value="WH-like_DNA-bd_sf"/>
</dbReference>
<proteinExistence type="predicted"/>
<comment type="caution">
    <text evidence="5">The sequence shown here is derived from an EMBL/GenBank/DDBJ whole genome shotgun (WGS) entry which is preliminary data.</text>
</comment>
<dbReference type="PANTHER" id="PTHR33154:SF18">
    <property type="entry name" value="ARSENICAL RESISTANCE OPERON REPRESSOR"/>
    <property type="match status" value="1"/>
</dbReference>
<sequence>MDYELTAKVFKALGDPKRVQIVDMLSCGERCACDLLEHFDFTQPTLSHHMKVLMNAGIVQARKTGTWHNYSLNAENMKVLSGIIDNLVQSTADCVCHTIENGECSCMDKKNSKVVESITID</sequence>
<evidence type="ECO:0000256" key="3">
    <source>
        <dbReference type="ARBA" id="ARBA00023163"/>
    </source>
</evidence>
<feature type="domain" description="HTH arsR-type" evidence="4">
    <location>
        <begin position="1"/>
        <end position="92"/>
    </location>
</feature>
<dbReference type="PANTHER" id="PTHR33154">
    <property type="entry name" value="TRANSCRIPTIONAL REGULATOR, ARSR FAMILY"/>
    <property type="match status" value="1"/>
</dbReference>
<dbReference type="RefSeq" id="WP_047584128.1">
    <property type="nucleotide sequence ID" value="NZ_CP019620.1"/>
</dbReference>
<gene>
    <name evidence="5" type="ORF">F6515_13950</name>
</gene>
<dbReference type="PROSITE" id="PS00846">
    <property type="entry name" value="HTH_ARSR_1"/>
    <property type="match status" value="1"/>
</dbReference>
<dbReference type="InterPro" id="IPR051081">
    <property type="entry name" value="HTH_MetalResp_TranReg"/>
</dbReference>
<dbReference type="InterPro" id="IPR011991">
    <property type="entry name" value="ArsR-like_HTH"/>
</dbReference>
<keyword evidence="1" id="KW-0805">Transcription regulation</keyword>
<dbReference type="SUPFAM" id="SSF46785">
    <property type="entry name" value="Winged helix' DNA-binding domain"/>
    <property type="match status" value="1"/>
</dbReference>
<evidence type="ECO:0000256" key="1">
    <source>
        <dbReference type="ARBA" id="ARBA00023015"/>
    </source>
</evidence>
<dbReference type="GO" id="GO:0003700">
    <property type="term" value="F:DNA-binding transcription factor activity"/>
    <property type="evidence" value="ECO:0007669"/>
    <property type="project" value="InterPro"/>
</dbReference>
<keyword evidence="2" id="KW-0238">DNA-binding</keyword>
<dbReference type="AlphaFoldDB" id="A0AAD2MIH2"/>
<accession>A0AAD2MIH2</accession>
<evidence type="ECO:0000259" key="4">
    <source>
        <dbReference type="PROSITE" id="PS50987"/>
    </source>
</evidence>
<dbReference type="CDD" id="cd00090">
    <property type="entry name" value="HTH_ARSR"/>
    <property type="match status" value="1"/>
</dbReference>
<evidence type="ECO:0000256" key="2">
    <source>
        <dbReference type="ARBA" id="ARBA00023125"/>
    </source>
</evidence>
<evidence type="ECO:0000313" key="5">
    <source>
        <dbReference type="EMBL" id="ECY9784091.1"/>
    </source>
</evidence>
<dbReference type="Pfam" id="PF01022">
    <property type="entry name" value="HTH_5"/>
    <property type="match status" value="1"/>
</dbReference>
<dbReference type="Proteomes" id="UP000489121">
    <property type="component" value="Unassembled WGS sequence"/>
</dbReference>
<organism evidence="5 6">
    <name type="scientific">Listeria monocytogenes</name>
    <dbReference type="NCBI Taxonomy" id="1639"/>
    <lineage>
        <taxon>Bacteria</taxon>
        <taxon>Bacillati</taxon>
        <taxon>Bacillota</taxon>
        <taxon>Bacilli</taxon>
        <taxon>Bacillales</taxon>
        <taxon>Listeriaceae</taxon>
        <taxon>Listeria</taxon>
    </lineage>
</organism>
<dbReference type="PRINTS" id="PR00778">
    <property type="entry name" value="HTHARSR"/>
</dbReference>